<comment type="caution">
    <text evidence="2">The sequence shown here is derived from an EMBL/GenBank/DDBJ whole genome shotgun (WGS) entry which is preliminary data.</text>
</comment>
<dbReference type="Gene3D" id="3.40.50.2300">
    <property type="match status" value="1"/>
</dbReference>
<dbReference type="InterPro" id="IPR023485">
    <property type="entry name" value="Ptyr_pPase"/>
</dbReference>
<dbReference type="SMART" id="SM00226">
    <property type="entry name" value="LMWPc"/>
    <property type="match status" value="1"/>
</dbReference>
<proteinExistence type="predicted"/>
<dbReference type="InterPro" id="IPR036196">
    <property type="entry name" value="Ptyr_pPase_sf"/>
</dbReference>
<keyword evidence="3" id="KW-1185">Reference proteome</keyword>
<protein>
    <submittedName>
        <fullName evidence="2">Low molecular weight phosphatase family protein</fullName>
    </submittedName>
</protein>
<gene>
    <name evidence="2" type="ORF">V2V91_02520</name>
</gene>
<dbReference type="EMBL" id="JAZHOV010000001">
    <property type="protein sequence ID" value="MEF2254012.1"/>
    <property type="molecule type" value="Genomic_DNA"/>
</dbReference>
<dbReference type="Proteomes" id="UP001351900">
    <property type="component" value="Unassembled WGS sequence"/>
</dbReference>
<dbReference type="Pfam" id="PF01451">
    <property type="entry name" value="LMWPc"/>
    <property type="match status" value="1"/>
</dbReference>
<evidence type="ECO:0000259" key="1">
    <source>
        <dbReference type="SMART" id="SM00226"/>
    </source>
</evidence>
<accession>A0ABU7V2X2</accession>
<reference evidence="2 3" key="1">
    <citation type="submission" date="2024-01" db="EMBL/GenBank/DDBJ databases">
        <title>the genome sequence of strain Microbacterium schleiferi NBRC 15075.</title>
        <authorList>
            <person name="Ding Y."/>
            <person name="Zhang G."/>
        </authorList>
    </citation>
    <scope>NUCLEOTIDE SEQUENCE [LARGE SCALE GENOMIC DNA]</scope>
    <source>
        <strain evidence="2 3">NBRC 15075</strain>
    </source>
</reference>
<dbReference type="RefSeq" id="WP_331790661.1">
    <property type="nucleotide sequence ID" value="NZ_BAAAUO010000003.1"/>
</dbReference>
<sequence>MAATEIWGSMVEVLVVCTANMIRSPLAELYLRDKFADGAITVRSAGTHPAPGDGMTRRARDAAKSLGLSMTDAESHRPQLLTCEMVEQADLILGASRIHRSACVRMDLSALGRAFTIREFARLSALVDDDALQRAVDRAGEDPSARVRAATDLVREVRGTTDPPGDPTVDDVFDPELSRRRAHYARAVAEMIPALDAAVAYANRVREASLVR</sequence>
<organism evidence="2 3">
    <name type="scientific">Microbacterium schleiferi</name>
    <dbReference type="NCBI Taxonomy" id="69362"/>
    <lineage>
        <taxon>Bacteria</taxon>
        <taxon>Bacillati</taxon>
        <taxon>Actinomycetota</taxon>
        <taxon>Actinomycetes</taxon>
        <taxon>Micrococcales</taxon>
        <taxon>Microbacteriaceae</taxon>
        <taxon>Microbacterium</taxon>
    </lineage>
</organism>
<name>A0ABU7V2X2_9MICO</name>
<dbReference type="SUPFAM" id="SSF52788">
    <property type="entry name" value="Phosphotyrosine protein phosphatases I"/>
    <property type="match status" value="1"/>
</dbReference>
<evidence type="ECO:0000313" key="3">
    <source>
        <dbReference type="Proteomes" id="UP001351900"/>
    </source>
</evidence>
<feature type="domain" description="Phosphotyrosine protein phosphatase I" evidence="1">
    <location>
        <begin position="11"/>
        <end position="153"/>
    </location>
</feature>
<evidence type="ECO:0000313" key="2">
    <source>
        <dbReference type="EMBL" id="MEF2254012.1"/>
    </source>
</evidence>